<keyword evidence="3" id="KW-0346">Stress response</keyword>
<protein>
    <submittedName>
        <fullName evidence="7">Chaperone DnaJ domain protein</fullName>
    </submittedName>
</protein>
<dbReference type="InterPro" id="IPR001623">
    <property type="entry name" value="DnaJ_domain"/>
</dbReference>
<dbReference type="SUPFAM" id="SSF49493">
    <property type="entry name" value="HSP40/DnaJ peptide-binding domain"/>
    <property type="match status" value="2"/>
</dbReference>
<dbReference type="SUPFAM" id="SSF46565">
    <property type="entry name" value="Chaperone J-domain"/>
    <property type="match status" value="1"/>
</dbReference>
<dbReference type="InterPro" id="IPR018253">
    <property type="entry name" value="DnaJ_domain_CS"/>
</dbReference>
<gene>
    <name evidence="7" type="ordered locus">Deima_2535</name>
</gene>
<feature type="domain" description="J" evidence="6">
    <location>
        <begin position="5"/>
        <end position="70"/>
    </location>
</feature>
<dbReference type="Pfam" id="PF00226">
    <property type="entry name" value="DnaJ"/>
    <property type="match status" value="1"/>
</dbReference>
<evidence type="ECO:0000313" key="7">
    <source>
        <dbReference type="EMBL" id="ADV68169.1"/>
    </source>
</evidence>
<dbReference type="FunFam" id="1.10.287.110:FF:000034">
    <property type="entry name" value="Chaperone protein DnaJ"/>
    <property type="match status" value="1"/>
</dbReference>
<evidence type="ECO:0000256" key="2">
    <source>
        <dbReference type="ARBA" id="ARBA00022705"/>
    </source>
</evidence>
<dbReference type="GO" id="GO:0042026">
    <property type="term" value="P:protein refolding"/>
    <property type="evidence" value="ECO:0007669"/>
    <property type="project" value="TreeGrafter"/>
</dbReference>
<dbReference type="InterPro" id="IPR036869">
    <property type="entry name" value="J_dom_sf"/>
</dbReference>
<accession>E8UAT0</accession>
<dbReference type="CDD" id="cd10747">
    <property type="entry name" value="DnaJ_C"/>
    <property type="match status" value="1"/>
</dbReference>
<dbReference type="CDD" id="cd06257">
    <property type="entry name" value="DnaJ"/>
    <property type="match status" value="1"/>
</dbReference>
<dbReference type="InterPro" id="IPR002939">
    <property type="entry name" value="DnaJ_C"/>
</dbReference>
<comment type="similarity">
    <text evidence="5">Belongs to the DnaJ family.</text>
</comment>
<evidence type="ECO:0000313" key="8">
    <source>
        <dbReference type="Proteomes" id="UP000008635"/>
    </source>
</evidence>
<dbReference type="Pfam" id="PF01556">
    <property type="entry name" value="DnaJ_C"/>
    <property type="match status" value="1"/>
</dbReference>
<dbReference type="FunFam" id="2.60.260.20:FF:000013">
    <property type="entry name" value="DnaJ subfamily B member 11"/>
    <property type="match status" value="1"/>
</dbReference>
<dbReference type="Proteomes" id="UP000008635">
    <property type="component" value="Chromosome"/>
</dbReference>
<dbReference type="eggNOG" id="COG0484">
    <property type="taxonomic scope" value="Bacteria"/>
</dbReference>
<dbReference type="GO" id="GO:0005737">
    <property type="term" value="C:cytoplasm"/>
    <property type="evidence" value="ECO:0007669"/>
    <property type="project" value="UniProtKB-SubCell"/>
</dbReference>
<dbReference type="HOGENOM" id="CLU_017633_0_0_0"/>
<dbReference type="PROSITE" id="PS00636">
    <property type="entry name" value="DNAJ_1"/>
    <property type="match status" value="1"/>
</dbReference>
<evidence type="ECO:0000256" key="1">
    <source>
        <dbReference type="ARBA" id="ARBA00004496"/>
    </source>
</evidence>
<dbReference type="SMART" id="SM00271">
    <property type="entry name" value="DnaJ"/>
    <property type="match status" value="1"/>
</dbReference>
<dbReference type="GO" id="GO:0006260">
    <property type="term" value="P:DNA replication"/>
    <property type="evidence" value="ECO:0007669"/>
    <property type="project" value="UniProtKB-KW"/>
</dbReference>
<evidence type="ECO:0000256" key="5">
    <source>
        <dbReference type="ARBA" id="ARBA00061004"/>
    </source>
</evidence>
<dbReference type="KEGG" id="dmr:Deima_2535"/>
<organism evidence="7 8">
    <name type="scientific">Deinococcus maricopensis (strain DSM 21211 / LMG 22137 / NRRL B-23946 / LB-34)</name>
    <dbReference type="NCBI Taxonomy" id="709986"/>
    <lineage>
        <taxon>Bacteria</taxon>
        <taxon>Thermotogati</taxon>
        <taxon>Deinococcota</taxon>
        <taxon>Deinococci</taxon>
        <taxon>Deinococcales</taxon>
        <taxon>Deinococcaceae</taxon>
        <taxon>Deinococcus</taxon>
    </lineage>
</organism>
<evidence type="ECO:0000256" key="4">
    <source>
        <dbReference type="ARBA" id="ARBA00023186"/>
    </source>
</evidence>
<dbReference type="PANTHER" id="PTHR43096:SF52">
    <property type="entry name" value="DNAJ HOMOLOG 1, MITOCHONDRIAL-RELATED"/>
    <property type="match status" value="1"/>
</dbReference>
<dbReference type="STRING" id="709986.Deima_2535"/>
<dbReference type="PANTHER" id="PTHR43096">
    <property type="entry name" value="DNAJ HOMOLOG 1, MITOCHONDRIAL-RELATED"/>
    <property type="match status" value="1"/>
</dbReference>
<evidence type="ECO:0000259" key="6">
    <source>
        <dbReference type="PROSITE" id="PS50076"/>
    </source>
</evidence>
<dbReference type="EMBL" id="CP002454">
    <property type="protein sequence ID" value="ADV68169.1"/>
    <property type="molecule type" value="Genomic_DNA"/>
</dbReference>
<keyword evidence="2" id="KW-0235">DNA replication</keyword>
<keyword evidence="8" id="KW-1185">Reference proteome</keyword>
<comment type="subcellular location">
    <subcellularLocation>
        <location evidence="1">Cytoplasm</location>
    </subcellularLocation>
</comment>
<dbReference type="RefSeq" id="WP_013557674.1">
    <property type="nucleotide sequence ID" value="NC_014958.1"/>
</dbReference>
<dbReference type="AlphaFoldDB" id="E8UAT0"/>
<dbReference type="PRINTS" id="PR00625">
    <property type="entry name" value="JDOMAIN"/>
</dbReference>
<dbReference type="Gene3D" id="1.10.287.110">
    <property type="entry name" value="DnaJ domain"/>
    <property type="match status" value="1"/>
</dbReference>
<keyword evidence="4" id="KW-0143">Chaperone</keyword>
<evidence type="ECO:0000256" key="3">
    <source>
        <dbReference type="ARBA" id="ARBA00023016"/>
    </source>
</evidence>
<reference evidence="7 8" key="1">
    <citation type="journal article" date="2011" name="Stand. Genomic Sci.">
        <title>Complete genome sequence of Deinococcus maricopensis type strain (LB-34).</title>
        <authorList>
            <person name="Pukall R."/>
            <person name="Zeytun A."/>
            <person name="Lucas S."/>
            <person name="Lapidus A."/>
            <person name="Hammon N."/>
            <person name="Deshpande S."/>
            <person name="Nolan M."/>
            <person name="Cheng J.F."/>
            <person name="Pitluck S."/>
            <person name="Liolios K."/>
            <person name="Pagani I."/>
            <person name="Mikhailova N."/>
            <person name="Ivanova N."/>
            <person name="Mavromatis K."/>
            <person name="Pati A."/>
            <person name="Tapia R."/>
            <person name="Han C."/>
            <person name="Goodwin L."/>
            <person name="Chen A."/>
            <person name="Palaniappan K."/>
            <person name="Land M."/>
            <person name="Hauser L."/>
            <person name="Chang Y.J."/>
            <person name="Jeffries C.D."/>
            <person name="Brambilla E.M."/>
            <person name="Rohde M."/>
            <person name="Goker M."/>
            <person name="Detter J.C."/>
            <person name="Woyke T."/>
            <person name="Bristow J."/>
            <person name="Eisen J.A."/>
            <person name="Markowitz V."/>
            <person name="Hugenholtz P."/>
            <person name="Kyrpides N.C."/>
            <person name="Klenk H.P."/>
        </authorList>
    </citation>
    <scope>NUCLEOTIDE SEQUENCE [LARGE SCALE GENOMIC DNA]</scope>
    <source>
        <strain evidence="8">DSM 21211 / LMG 22137 / NRRL B-23946 / LB-34</strain>
    </source>
</reference>
<dbReference type="InterPro" id="IPR008971">
    <property type="entry name" value="HSP40/DnaJ_pept-bd"/>
</dbReference>
<sequence>MAYKDYYDVLGVTRGASDADIKSAYRKLAKQYHPDKNQGDEKAAEKFKELGEAYAVLSDPEKRKVYDTYGHAGQVPPGAYTGGMPGADFSGIDGSQFSDFFQGLFGGGSRSGFSGAGGAQVSLEDLLSGMGGGRRFVQNVEGELQVTLQEAFSGTEEHIQVEGKRLTVRVPTGTRDGTRLRLSGQGPGGGDVLLTVRVLDDNRFELDGDDVTVSVDVPAPIAALGGKIKAPTLKGNVELNLPAGSSSGRRVRLRGQGWPKRNGGNGDLFVRVNVTVPSELSERERELYTQLLGSR</sequence>
<dbReference type="OrthoDB" id="9779889at2"/>
<name>E8UAT0_DEIML</name>
<dbReference type="PROSITE" id="PS50076">
    <property type="entry name" value="DNAJ_2"/>
    <property type="match status" value="1"/>
</dbReference>
<reference evidence="8" key="2">
    <citation type="submission" date="2011-01" db="EMBL/GenBank/DDBJ databases">
        <title>The complete genome of Deinococcus maricopensis DSM 21211.</title>
        <authorList>
            <consortium name="US DOE Joint Genome Institute (JGI-PGF)"/>
            <person name="Lucas S."/>
            <person name="Copeland A."/>
            <person name="Lapidus A."/>
            <person name="Goodwin L."/>
            <person name="Pitluck S."/>
            <person name="Kyrpides N."/>
            <person name="Mavromatis K."/>
            <person name="Pagani I."/>
            <person name="Ivanova N."/>
            <person name="Ovchinnikova G."/>
            <person name="Zeytun A."/>
            <person name="Detter J.C."/>
            <person name="Han C."/>
            <person name="Land M."/>
            <person name="Hauser L."/>
            <person name="Markowitz V."/>
            <person name="Cheng J.-F."/>
            <person name="Hugenholtz P."/>
            <person name="Woyke T."/>
            <person name="Wu D."/>
            <person name="Pukall R."/>
            <person name="Gehrich-Schroeter G."/>
            <person name="Brambilla E."/>
            <person name="Klenk H.-P."/>
            <person name="Eisen J.A."/>
        </authorList>
    </citation>
    <scope>NUCLEOTIDE SEQUENCE [LARGE SCALE GENOMIC DNA]</scope>
    <source>
        <strain evidence="8">DSM 21211 / LMG 22137 / NRRL B-23946 / LB-34</strain>
    </source>
</reference>
<proteinExistence type="inferred from homology"/>
<dbReference type="Gene3D" id="2.60.260.20">
    <property type="entry name" value="Urease metallochaperone UreE, N-terminal domain"/>
    <property type="match status" value="2"/>
</dbReference>
<dbReference type="GO" id="GO:0051082">
    <property type="term" value="F:unfolded protein binding"/>
    <property type="evidence" value="ECO:0007669"/>
    <property type="project" value="InterPro"/>
</dbReference>